<reference evidence="1" key="1">
    <citation type="submission" date="2023-07" db="EMBL/GenBank/DDBJ databases">
        <title>Genomic Encyclopedia of Type Strains, Phase IV (KMG-IV): sequencing the most valuable type-strain genomes for metagenomic binning, comparative biology and taxonomic classification.</title>
        <authorList>
            <person name="Goeker M."/>
        </authorList>
    </citation>
    <scope>NUCLEOTIDE SEQUENCE [LARGE SCALE GENOMIC DNA]</scope>
    <source>
        <strain evidence="1">JSM 076093</strain>
    </source>
</reference>
<proteinExistence type="predicted"/>
<comment type="caution">
    <text evidence="1">The sequence shown here is derived from an EMBL/GenBank/DDBJ whole genome shotgun (WGS) entry which is preliminary data.</text>
</comment>
<dbReference type="Proteomes" id="UP001226720">
    <property type="component" value="Unassembled WGS sequence"/>
</dbReference>
<evidence type="ECO:0000313" key="1">
    <source>
        <dbReference type="EMBL" id="MDQ0484243.1"/>
    </source>
</evidence>
<organism evidence="1 2">
    <name type="scientific">Guptibacillus hwajinpoensis</name>
    <dbReference type="NCBI Taxonomy" id="208199"/>
    <lineage>
        <taxon>Bacteria</taxon>
        <taxon>Bacillati</taxon>
        <taxon>Bacillota</taxon>
        <taxon>Bacilli</taxon>
        <taxon>Bacillales</taxon>
        <taxon>Guptibacillaceae</taxon>
        <taxon>Guptibacillus</taxon>
    </lineage>
</organism>
<accession>A0ABU0K4G0</accession>
<gene>
    <name evidence="1" type="ORF">QO000_003227</name>
</gene>
<sequence>MVTAWGNKQALSRKTKATYYSTIFSHPDYTVGSGITPDPAQNTGSRA</sequence>
<protein>
    <submittedName>
        <fullName evidence="1">Uncharacterized protein</fullName>
    </submittedName>
</protein>
<name>A0ABU0K4G0_9BACL</name>
<keyword evidence="2" id="KW-1185">Reference proteome</keyword>
<dbReference type="EMBL" id="JAUSWM010000006">
    <property type="protein sequence ID" value="MDQ0484243.1"/>
    <property type="molecule type" value="Genomic_DNA"/>
</dbReference>
<evidence type="ECO:0000313" key="2">
    <source>
        <dbReference type="Proteomes" id="UP001226720"/>
    </source>
</evidence>